<feature type="compositionally biased region" description="Low complexity" evidence="2">
    <location>
        <begin position="164"/>
        <end position="182"/>
    </location>
</feature>
<evidence type="ECO:0000256" key="1">
    <source>
        <dbReference type="ARBA" id="ARBA00007865"/>
    </source>
</evidence>
<dbReference type="InterPro" id="IPR007325">
    <property type="entry name" value="KFase/CYL"/>
</dbReference>
<name>A0A077QWG8_9BASI</name>
<dbReference type="PANTHER" id="PTHR34861:SF10">
    <property type="entry name" value="CYCLASE"/>
    <property type="match status" value="1"/>
</dbReference>
<dbReference type="AlphaFoldDB" id="A0A077QWG8"/>
<evidence type="ECO:0000256" key="2">
    <source>
        <dbReference type="SAM" id="MobiDB-lite"/>
    </source>
</evidence>
<sequence>MVDSPSKAAVATKESEHESIRKADDNRHNDHDPESNRQRIASIASRFGGLAAQASTQATQKSTAAATAAGEQVAQVVSTTRNAAATQTVGLLQAMALTSKNASSTSDKDRNTSAKPWYGYESPLQARRRLAEYESPLHARRRLAAIASQLGLATSSAKQAPSLLSALSSSSPHHHAASSSSSTKWDTIQLPEYKDLPSEGGWPACAWSVWGQGDQLGTVNLLTPALVLRAAKEQIKTGRTVSLNWPVHLPAEPFFRRKAFTHKPFGKGGPGYTGPRDAYVAHIRKAHPDIKVVDDDRVPISDEIVELNTQSGSQWDGFRHFGHMPLNVFYGGVKRGDIHDTFADTSPQPGDPKTWNSKEAKKRNALGIHHLANHGICGRGVLLDVFEYLSHHGTNHVERDDYAYSHWSSYGGGKAYDPRTGFRITVADLVATAKHQNVTFRRGDILLIRSGFTARYYSMSPTERAAWSDPTSKKGAEGMEFAGVEQCDEMKAFMWNHHFAAVAADNPAFEVRPTKQGEAMLHETFLAMWGMPIGELFDLETLAQECRNQMRWEFYFTSWPLNLFGGIASTANASATF</sequence>
<feature type="compositionally biased region" description="Basic and acidic residues" evidence="2">
    <location>
        <begin position="13"/>
        <end position="37"/>
    </location>
</feature>
<dbReference type="EMBL" id="HG529615">
    <property type="protein sequence ID" value="CDI54505.1"/>
    <property type="molecule type" value="Genomic_DNA"/>
</dbReference>
<dbReference type="Pfam" id="PF04199">
    <property type="entry name" value="Cyclase"/>
    <property type="match status" value="1"/>
</dbReference>
<dbReference type="PANTHER" id="PTHR34861">
    <property type="match status" value="1"/>
</dbReference>
<evidence type="ECO:0000313" key="3">
    <source>
        <dbReference type="EMBL" id="CDI54505.1"/>
    </source>
</evidence>
<dbReference type="GO" id="GO:0004061">
    <property type="term" value="F:arylformamidase activity"/>
    <property type="evidence" value="ECO:0007669"/>
    <property type="project" value="InterPro"/>
</dbReference>
<organism evidence="3">
    <name type="scientific">Melanopsichium pennsylvanicum 4</name>
    <dbReference type="NCBI Taxonomy" id="1398559"/>
    <lineage>
        <taxon>Eukaryota</taxon>
        <taxon>Fungi</taxon>
        <taxon>Dikarya</taxon>
        <taxon>Basidiomycota</taxon>
        <taxon>Ustilaginomycotina</taxon>
        <taxon>Ustilaginomycetes</taxon>
        <taxon>Ustilaginales</taxon>
        <taxon>Ustilaginaceae</taxon>
        <taxon>Melanopsichium</taxon>
    </lineage>
</organism>
<protein>
    <recommendedName>
        <fullName evidence="4">Cyclase</fullName>
    </recommendedName>
</protein>
<feature type="region of interest" description="Disordered" evidence="2">
    <location>
        <begin position="164"/>
        <end position="183"/>
    </location>
</feature>
<dbReference type="Gene3D" id="3.50.30.50">
    <property type="entry name" value="Putative cyclase"/>
    <property type="match status" value="1"/>
</dbReference>
<reference evidence="3" key="1">
    <citation type="journal article" date="2014" name="Genome Biol. Evol.">
        <title>Gene Loss Rather Than Gene Gain Is Associated with a Host Jump from Monocots to Dicots in the Smut Fungus Melanopsichium pennsylvanicum.</title>
        <authorList>
            <person name="Sharma R."/>
            <person name="Mishra B."/>
            <person name="Runge F."/>
            <person name="Thines M."/>
        </authorList>
    </citation>
    <scope>NUCLEOTIDE SEQUENCE</scope>
    <source>
        <strain evidence="3">4</strain>
    </source>
</reference>
<feature type="region of interest" description="Disordered" evidence="2">
    <location>
        <begin position="1"/>
        <end position="38"/>
    </location>
</feature>
<dbReference type="InterPro" id="IPR037175">
    <property type="entry name" value="KFase_sf"/>
</dbReference>
<proteinExistence type="inferred from homology"/>
<dbReference type="GO" id="GO:0019441">
    <property type="term" value="P:L-tryptophan catabolic process to kynurenine"/>
    <property type="evidence" value="ECO:0007669"/>
    <property type="project" value="InterPro"/>
</dbReference>
<accession>A0A077QWG8</accession>
<comment type="similarity">
    <text evidence="1">Belongs to the Cyclase 1 superfamily.</text>
</comment>
<evidence type="ECO:0008006" key="4">
    <source>
        <dbReference type="Google" id="ProtNLM"/>
    </source>
</evidence>